<evidence type="ECO:0000259" key="1">
    <source>
        <dbReference type="Pfam" id="PF06114"/>
    </source>
</evidence>
<sequence length="215" mass="24452">MQFAELEDIAEQRLATYRGGYLLEKPQAIDIEHFAEFALQASLDFAQLSTDQSILGLTTFATTSLSVRDKKPTIDLTFPPRTIVLDTKAHETQPETRHRFTVAHECAHLILHEQYFLKQHQHGAVAKVARCESNTTSQPADGPRNRLELQANHLGACLLMPRPTFTSYFNAHLAAKWREMNTHERQTTFAELAGVFQVSREAAKWRIRRLGLKAK</sequence>
<keyword evidence="3" id="KW-1185">Reference proteome</keyword>
<dbReference type="EMBL" id="JBHUNF010000004">
    <property type="protein sequence ID" value="MFD2674893.1"/>
    <property type="molecule type" value="Genomic_DNA"/>
</dbReference>
<evidence type="ECO:0000313" key="2">
    <source>
        <dbReference type="EMBL" id="MFD2674893.1"/>
    </source>
</evidence>
<evidence type="ECO:0000313" key="3">
    <source>
        <dbReference type="Proteomes" id="UP001597453"/>
    </source>
</evidence>
<organism evidence="2 3">
    <name type="scientific">Gulosibacter bifidus</name>
    <dbReference type="NCBI Taxonomy" id="272239"/>
    <lineage>
        <taxon>Bacteria</taxon>
        <taxon>Bacillati</taxon>
        <taxon>Actinomycetota</taxon>
        <taxon>Actinomycetes</taxon>
        <taxon>Micrococcales</taxon>
        <taxon>Microbacteriaceae</taxon>
        <taxon>Gulosibacter</taxon>
    </lineage>
</organism>
<dbReference type="Proteomes" id="UP001597453">
    <property type="component" value="Unassembled WGS sequence"/>
</dbReference>
<accession>A0ABW5RIL7</accession>
<dbReference type="InterPro" id="IPR010359">
    <property type="entry name" value="IrrE_HExxH"/>
</dbReference>
<dbReference type="PANTHER" id="PTHR43236:SF2">
    <property type="entry name" value="BLL0069 PROTEIN"/>
    <property type="match status" value="1"/>
</dbReference>
<protein>
    <submittedName>
        <fullName evidence="2">ImmA/IrrE family metallo-endopeptidase</fullName>
    </submittedName>
</protein>
<name>A0ABW5RIL7_9MICO</name>
<dbReference type="RefSeq" id="WP_066058345.1">
    <property type="nucleotide sequence ID" value="NZ_JBHUNF010000004.1"/>
</dbReference>
<dbReference type="PANTHER" id="PTHR43236">
    <property type="entry name" value="ANTITOXIN HIGA1"/>
    <property type="match status" value="1"/>
</dbReference>
<feature type="domain" description="IrrE N-terminal-like" evidence="1">
    <location>
        <begin position="90"/>
        <end position="207"/>
    </location>
</feature>
<reference evidence="3" key="1">
    <citation type="journal article" date="2019" name="Int. J. Syst. Evol. Microbiol.">
        <title>The Global Catalogue of Microorganisms (GCM) 10K type strain sequencing project: providing services to taxonomists for standard genome sequencing and annotation.</title>
        <authorList>
            <consortium name="The Broad Institute Genomics Platform"/>
            <consortium name="The Broad Institute Genome Sequencing Center for Infectious Disease"/>
            <person name="Wu L."/>
            <person name="Ma J."/>
        </authorList>
    </citation>
    <scope>NUCLEOTIDE SEQUENCE [LARGE SCALE GENOMIC DNA]</scope>
    <source>
        <strain evidence="3">TISTR 1511</strain>
    </source>
</reference>
<dbReference type="Gene3D" id="1.10.10.2910">
    <property type="match status" value="1"/>
</dbReference>
<dbReference type="Pfam" id="PF06114">
    <property type="entry name" value="Peptidase_M78"/>
    <property type="match status" value="1"/>
</dbReference>
<dbReference type="InterPro" id="IPR052345">
    <property type="entry name" value="Rad_response_metalloprotease"/>
</dbReference>
<proteinExistence type="predicted"/>
<gene>
    <name evidence="2" type="ORF">ACFSUQ_06230</name>
</gene>
<comment type="caution">
    <text evidence="2">The sequence shown here is derived from an EMBL/GenBank/DDBJ whole genome shotgun (WGS) entry which is preliminary data.</text>
</comment>